<comment type="caution">
    <text evidence="1">The sequence shown here is derived from an EMBL/GenBank/DDBJ whole genome shotgun (WGS) entry which is preliminary data.</text>
</comment>
<name>A0A6I3W0B0_9PSED</name>
<evidence type="ECO:0000313" key="2">
    <source>
        <dbReference type="Proteomes" id="UP000438196"/>
    </source>
</evidence>
<evidence type="ECO:0000313" key="1">
    <source>
        <dbReference type="EMBL" id="MUF02848.1"/>
    </source>
</evidence>
<organism evidence="1 2">
    <name type="scientific">Pseudomonas spelaei</name>
    <dbReference type="NCBI Taxonomy" id="1055469"/>
    <lineage>
        <taxon>Bacteria</taxon>
        <taxon>Pseudomonadati</taxon>
        <taxon>Pseudomonadota</taxon>
        <taxon>Gammaproteobacteria</taxon>
        <taxon>Pseudomonadales</taxon>
        <taxon>Pseudomonadaceae</taxon>
        <taxon>Pseudomonas</taxon>
    </lineage>
</organism>
<sequence>MAKLGSAGIRRSSPMRLATAAFDVVQGAQNGDLRAVGAGLGTAGGAWAGASAGAALGTLILPGIGTAVGGALGGFFGSDAGAWLGDKLGGMVDRLRSPDEVSKQLTNNAPADNRQITLSPVINISGLDPNSAQQVATMVIQTLQNQCMPMMTDALAVRRSATLTDGVA</sequence>
<protein>
    <recommendedName>
        <fullName evidence="3">Tail tape measure protein</fullName>
    </recommendedName>
</protein>
<accession>A0A6I3W0B0</accession>
<dbReference type="AlphaFoldDB" id="A0A6I3W0B0"/>
<dbReference type="PANTHER" id="PTHR21525:SF9">
    <property type="entry name" value="CHANNEL_COLICIN DOMAIN-CONTAINING PROTEIN"/>
    <property type="match status" value="1"/>
</dbReference>
<dbReference type="OrthoDB" id="7025816at2"/>
<proteinExistence type="predicted"/>
<dbReference type="Proteomes" id="UP000438196">
    <property type="component" value="Unassembled WGS sequence"/>
</dbReference>
<keyword evidence="2" id="KW-1185">Reference proteome</keyword>
<gene>
    <name evidence="1" type="ORF">GNF76_00785</name>
</gene>
<dbReference type="PANTHER" id="PTHR21525">
    <property type="entry name" value="MOTILE SPERM PROTEIN"/>
    <property type="match status" value="1"/>
</dbReference>
<evidence type="ECO:0008006" key="3">
    <source>
        <dbReference type="Google" id="ProtNLM"/>
    </source>
</evidence>
<dbReference type="EMBL" id="WNNK01000001">
    <property type="protein sequence ID" value="MUF02848.1"/>
    <property type="molecule type" value="Genomic_DNA"/>
</dbReference>
<reference evidence="1 2" key="1">
    <citation type="submission" date="2019-11" db="EMBL/GenBank/DDBJ databases">
        <title>Pseudomonas karstica sp. nov. and Pseudomonas spelaei sp. nov. from karst caves.</title>
        <authorList>
            <person name="Zeman M."/>
        </authorList>
    </citation>
    <scope>NUCLEOTIDE SEQUENCE [LARGE SCALE GENOMIC DNA]</scope>
    <source>
        <strain evidence="1 2">CCM 7893</strain>
    </source>
</reference>